<accession>A0A835VH96</accession>
<dbReference type="Proteomes" id="UP000636800">
    <property type="component" value="Chromosome 1"/>
</dbReference>
<dbReference type="OrthoDB" id="1545244at2759"/>
<dbReference type="AlphaFoldDB" id="A0A835VH96"/>
<evidence type="ECO:0000313" key="1">
    <source>
        <dbReference type="EMBL" id="KAG0496421.1"/>
    </source>
</evidence>
<reference evidence="1 2" key="1">
    <citation type="journal article" date="2020" name="Nat. Food">
        <title>A phased Vanilla planifolia genome enables genetic improvement of flavour and production.</title>
        <authorList>
            <person name="Hasing T."/>
            <person name="Tang H."/>
            <person name="Brym M."/>
            <person name="Khazi F."/>
            <person name="Huang T."/>
            <person name="Chambers A.H."/>
        </authorList>
    </citation>
    <scope>NUCLEOTIDE SEQUENCE [LARGE SCALE GENOMIC DNA]</scope>
    <source>
        <tissue evidence="1">Leaf</tissue>
    </source>
</reference>
<keyword evidence="2" id="KW-1185">Reference proteome</keyword>
<protein>
    <submittedName>
        <fullName evidence="1">Uncharacterized protein</fullName>
    </submittedName>
</protein>
<sequence length="62" mass="7082">MYRGPHRSSAKAWREAPRCGGVHVVMPGDRCEDLIIDPARCHYYSNLVWANRPSMTLIGRQV</sequence>
<gene>
    <name evidence="1" type="ORF">HPP92_001112</name>
</gene>
<dbReference type="EMBL" id="JADCNL010000001">
    <property type="protein sequence ID" value="KAG0496421.1"/>
    <property type="molecule type" value="Genomic_DNA"/>
</dbReference>
<name>A0A835VH96_VANPL</name>
<organism evidence="1 2">
    <name type="scientific">Vanilla planifolia</name>
    <name type="common">Vanilla</name>
    <dbReference type="NCBI Taxonomy" id="51239"/>
    <lineage>
        <taxon>Eukaryota</taxon>
        <taxon>Viridiplantae</taxon>
        <taxon>Streptophyta</taxon>
        <taxon>Embryophyta</taxon>
        <taxon>Tracheophyta</taxon>
        <taxon>Spermatophyta</taxon>
        <taxon>Magnoliopsida</taxon>
        <taxon>Liliopsida</taxon>
        <taxon>Asparagales</taxon>
        <taxon>Orchidaceae</taxon>
        <taxon>Vanilloideae</taxon>
        <taxon>Vanilleae</taxon>
        <taxon>Vanilla</taxon>
    </lineage>
</organism>
<evidence type="ECO:0000313" key="2">
    <source>
        <dbReference type="Proteomes" id="UP000636800"/>
    </source>
</evidence>
<proteinExistence type="predicted"/>
<comment type="caution">
    <text evidence="1">The sequence shown here is derived from an EMBL/GenBank/DDBJ whole genome shotgun (WGS) entry which is preliminary data.</text>
</comment>